<dbReference type="EMBL" id="BMHF01000001">
    <property type="protein sequence ID" value="GGA22907.1"/>
    <property type="molecule type" value="Genomic_DNA"/>
</dbReference>
<reference evidence="4" key="1">
    <citation type="journal article" date="2019" name="Int. J. Syst. Evol. Microbiol.">
        <title>The Global Catalogue of Microorganisms (GCM) 10K type strain sequencing project: providing services to taxonomists for standard genome sequencing and annotation.</title>
        <authorList>
            <consortium name="The Broad Institute Genomics Platform"/>
            <consortium name="The Broad Institute Genome Sequencing Center for Infectious Disease"/>
            <person name="Wu L."/>
            <person name="Ma J."/>
        </authorList>
    </citation>
    <scope>NUCLEOTIDE SEQUENCE [LARGE SCALE GENOMIC DNA]</scope>
    <source>
        <strain evidence="4">CGMCC 1.15044</strain>
    </source>
</reference>
<dbReference type="Pfam" id="PF14620">
    <property type="entry name" value="YPEB_PepSY1-2"/>
    <property type="match status" value="1"/>
</dbReference>
<protein>
    <submittedName>
        <fullName evidence="3">Germination protein YpeB</fullName>
    </submittedName>
</protein>
<keyword evidence="4" id="KW-1185">Reference proteome</keyword>
<evidence type="ECO:0000313" key="3">
    <source>
        <dbReference type="EMBL" id="GGA22907.1"/>
    </source>
</evidence>
<accession>A0ABQ1FPD1</accession>
<feature type="domain" description="Sporulation protein YpeB PepSY1 and PepSY2" evidence="1">
    <location>
        <begin position="186"/>
        <end position="374"/>
    </location>
</feature>
<evidence type="ECO:0000313" key="4">
    <source>
        <dbReference type="Proteomes" id="UP000609323"/>
    </source>
</evidence>
<gene>
    <name evidence="3" type="ORF">GCM10010917_04580</name>
</gene>
<dbReference type="Proteomes" id="UP000609323">
    <property type="component" value="Unassembled WGS sequence"/>
</dbReference>
<name>A0ABQ1FPD1_9BACL</name>
<dbReference type="NCBIfam" id="TIGR02889">
    <property type="entry name" value="spore_YpeB"/>
    <property type="match status" value="1"/>
</dbReference>
<proteinExistence type="predicted"/>
<feature type="domain" description="Sporulation protein YpeB N-terminal" evidence="2">
    <location>
        <begin position="32"/>
        <end position="168"/>
    </location>
</feature>
<dbReference type="Pfam" id="PF20769">
    <property type="entry name" value="YPEB_N"/>
    <property type="match status" value="1"/>
</dbReference>
<evidence type="ECO:0000259" key="1">
    <source>
        <dbReference type="Pfam" id="PF14620"/>
    </source>
</evidence>
<evidence type="ECO:0000259" key="2">
    <source>
        <dbReference type="Pfam" id="PF20769"/>
    </source>
</evidence>
<dbReference type="InterPro" id="IPR014239">
    <property type="entry name" value="YpeB_PepSY1-2"/>
</dbReference>
<organism evidence="3 4">
    <name type="scientific">Paenibacillus physcomitrellae</name>
    <dbReference type="NCBI Taxonomy" id="1619311"/>
    <lineage>
        <taxon>Bacteria</taxon>
        <taxon>Bacillati</taxon>
        <taxon>Bacillota</taxon>
        <taxon>Bacilli</taxon>
        <taxon>Bacillales</taxon>
        <taxon>Paenibacillaceae</taxon>
        <taxon>Paenibacillus</taxon>
    </lineage>
</organism>
<comment type="caution">
    <text evidence="3">The sequence shown here is derived from an EMBL/GenBank/DDBJ whole genome shotgun (WGS) entry which is preliminary data.</text>
</comment>
<dbReference type="InterPro" id="IPR048402">
    <property type="entry name" value="YpeB_N"/>
</dbReference>
<sequence>MMYRRLSGVLFPVMTILLIGALVWGYQENRDKNSVLLKAENQYQRAFHDLSYHVDRIHGELGNTLAVNSDSTQMHRKGLMNVWRITSEAQGEINQLPLTLLPFNQTEELLSHVSQFSYQTAARDLTKSPLSTSELSNLKELYKRTGEISKNLQQVQNKVISNRLRWMDVESALATEKAAADNTIIDGFKTVDKKVSEYPELDLGPSVASVYKKRSVKKLDAKPVSQNEIRDKAAKFLGTQAGNIKVTENGAGTEWSSYTATATGAGKNASAVASLDFTQQGGDMIAYSLSREVGPRSVSADVARQKAGEFLKSKGFEDMTPVTYDEYDNMGSMTFVHSQDGVLIYPEKATVRVALDNGEVTGLQCSDYVYERNKDQKEQLPKAKLTLAEVKKHLNPEFKENYHRMAVIDNDAGQRVATYEFSGRINGSNYRIYLNGDTGEEEKVEEFLQAGTSRS</sequence>